<feature type="compositionally biased region" description="Basic and acidic residues" evidence="1">
    <location>
        <begin position="117"/>
        <end position="129"/>
    </location>
</feature>
<dbReference type="AlphaFoldDB" id="A0A438IYH9"/>
<reference evidence="2 3" key="1">
    <citation type="journal article" date="2018" name="PLoS Genet.">
        <title>Population sequencing reveals clonal diversity and ancestral inbreeding in the grapevine cultivar Chardonnay.</title>
        <authorList>
            <person name="Roach M.J."/>
            <person name="Johnson D.L."/>
            <person name="Bohlmann J."/>
            <person name="van Vuuren H.J."/>
            <person name="Jones S.J."/>
            <person name="Pretorius I.S."/>
            <person name="Schmidt S.A."/>
            <person name="Borneman A.R."/>
        </authorList>
    </citation>
    <scope>NUCLEOTIDE SEQUENCE [LARGE SCALE GENOMIC DNA]</scope>
    <source>
        <strain evidence="3">cv. Chardonnay</strain>
        <tissue evidence="2">Leaf</tissue>
    </source>
</reference>
<evidence type="ECO:0000313" key="3">
    <source>
        <dbReference type="Proteomes" id="UP000288805"/>
    </source>
</evidence>
<proteinExistence type="predicted"/>
<feature type="region of interest" description="Disordered" evidence="1">
    <location>
        <begin position="113"/>
        <end position="143"/>
    </location>
</feature>
<dbReference type="Proteomes" id="UP000288805">
    <property type="component" value="Unassembled WGS sequence"/>
</dbReference>
<dbReference type="EMBL" id="QGNW01000074">
    <property type="protein sequence ID" value="RVX01750.1"/>
    <property type="molecule type" value="Genomic_DNA"/>
</dbReference>
<comment type="caution">
    <text evidence="2">The sequence shown here is derived from an EMBL/GenBank/DDBJ whole genome shotgun (WGS) entry which is preliminary data.</text>
</comment>
<accession>A0A438IYH9</accession>
<gene>
    <name evidence="2" type="ORF">CK203_024359</name>
</gene>
<evidence type="ECO:0000313" key="2">
    <source>
        <dbReference type="EMBL" id="RVX01750.1"/>
    </source>
</evidence>
<evidence type="ECO:0000256" key="1">
    <source>
        <dbReference type="SAM" id="MobiDB-lite"/>
    </source>
</evidence>
<protein>
    <submittedName>
        <fullName evidence="2">Uncharacterized protein</fullName>
    </submittedName>
</protein>
<sequence length="160" mass="17825">MNPIKNWHRLAKNSKFTQETSKLHASCYLAVNRHLNGLQPQATLLEQAVLARNSAGGDPQMDRDFLVQLWVVDRKAKGSRGKRKRKTVKYGADSEIVYGNQLSSQFPFGDGFQVHPVTKEKPSEQEKPVLKQPPLSQSVTGFLEPASPEEVKLGLCLASK</sequence>
<organism evidence="2 3">
    <name type="scientific">Vitis vinifera</name>
    <name type="common">Grape</name>
    <dbReference type="NCBI Taxonomy" id="29760"/>
    <lineage>
        <taxon>Eukaryota</taxon>
        <taxon>Viridiplantae</taxon>
        <taxon>Streptophyta</taxon>
        <taxon>Embryophyta</taxon>
        <taxon>Tracheophyta</taxon>
        <taxon>Spermatophyta</taxon>
        <taxon>Magnoliopsida</taxon>
        <taxon>eudicotyledons</taxon>
        <taxon>Gunneridae</taxon>
        <taxon>Pentapetalae</taxon>
        <taxon>rosids</taxon>
        <taxon>Vitales</taxon>
        <taxon>Vitaceae</taxon>
        <taxon>Viteae</taxon>
        <taxon>Vitis</taxon>
    </lineage>
</organism>
<name>A0A438IYH9_VITVI</name>